<evidence type="ECO:0000256" key="5">
    <source>
        <dbReference type="PROSITE-ProRule" id="PRU00278"/>
    </source>
</evidence>
<dbReference type="GO" id="GO:0003755">
    <property type="term" value="F:peptidyl-prolyl cis-trans isomerase activity"/>
    <property type="evidence" value="ECO:0007669"/>
    <property type="project" value="UniProtKB-KW"/>
</dbReference>
<reference evidence="8 9" key="1">
    <citation type="submission" date="2014-02" db="EMBL/GenBank/DDBJ databases">
        <title>Draft Genome of Hylemonella gracilis isolated from the Niagara River.</title>
        <authorList>
            <person name="Pawlowski D.R."/>
            <person name="Koudelka G.B."/>
        </authorList>
    </citation>
    <scope>NUCLEOTIDE SEQUENCE [LARGE SCALE GENOMIC DNA]</scope>
    <source>
        <strain evidence="8 9">Niagara R</strain>
    </source>
</reference>
<dbReference type="Gene3D" id="3.10.50.40">
    <property type="match status" value="1"/>
</dbReference>
<dbReference type="RefSeq" id="WP_035607459.1">
    <property type="nucleotide sequence ID" value="NZ_JEMG01000001.1"/>
</dbReference>
<dbReference type="PANTHER" id="PTHR47245">
    <property type="entry name" value="PEPTIDYLPROLYL ISOMERASE"/>
    <property type="match status" value="1"/>
</dbReference>
<proteinExistence type="inferred from homology"/>
<protein>
    <recommendedName>
        <fullName evidence="3">peptidylprolyl isomerase</fullName>
        <ecNumber evidence="3">5.2.1.8</ecNumber>
    </recommendedName>
</protein>
<dbReference type="PROSITE" id="PS50198">
    <property type="entry name" value="PPIC_PPIASE_2"/>
    <property type="match status" value="1"/>
</dbReference>
<gene>
    <name evidence="8" type="ORF">AZ34_09655</name>
</gene>
<feature type="domain" description="PpiC" evidence="7">
    <location>
        <begin position="136"/>
        <end position="227"/>
    </location>
</feature>
<evidence type="ECO:0000313" key="9">
    <source>
        <dbReference type="Proteomes" id="UP000023268"/>
    </source>
</evidence>
<feature type="chain" id="PRO_5001492008" description="peptidylprolyl isomerase" evidence="6">
    <location>
        <begin position="31"/>
        <end position="266"/>
    </location>
</feature>
<dbReference type="EC" id="5.2.1.8" evidence="3"/>
<dbReference type="InterPro" id="IPR046357">
    <property type="entry name" value="PPIase_dom_sf"/>
</dbReference>
<evidence type="ECO:0000256" key="3">
    <source>
        <dbReference type="ARBA" id="ARBA00013194"/>
    </source>
</evidence>
<dbReference type="InterPro" id="IPR050245">
    <property type="entry name" value="PrsA_foldase"/>
</dbReference>
<comment type="catalytic activity">
    <reaction evidence="1">
        <text>[protein]-peptidylproline (omega=180) = [protein]-peptidylproline (omega=0)</text>
        <dbReference type="Rhea" id="RHEA:16237"/>
        <dbReference type="Rhea" id="RHEA-COMP:10747"/>
        <dbReference type="Rhea" id="RHEA-COMP:10748"/>
        <dbReference type="ChEBI" id="CHEBI:83833"/>
        <dbReference type="ChEBI" id="CHEBI:83834"/>
        <dbReference type="EC" id="5.2.1.8"/>
    </reaction>
</comment>
<dbReference type="AlphaFoldDB" id="A0A016XHD3"/>
<dbReference type="Pfam" id="PF00639">
    <property type="entry name" value="Rotamase"/>
    <property type="match status" value="1"/>
</dbReference>
<accession>A0A016XHD3</accession>
<organism evidence="8 9">
    <name type="scientific">Hylemonella gracilis str. Niagara R</name>
    <dbReference type="NCBI Taxonomy" id="1458275"/>
    <lineage>
        <taxon>Bacteria</taxon>
        <taxon>Pseudomonadati</taxon>
        <taxon>Pseudomonadota</taxon>
        <taxon>Betaproteobacteria</taxon>
        <taxon>Burkholderiales</taxon>
        <taxon>Comamonadaceae</taxon>
        <taxon>Hylemonella</taxon>
    </lineage>
</organism>
<evidence type="ECO:0000256" key="4">
    <source>
        <dbReference type="ARBA" id="ARBA00023110"/>
    </source>
</evidence>
<dbReference type="EMBL" id="JEMG01000001">
    <property type="protein sequence ID" value="EYC51320.1"/>
    <property type="molecule type" value="Genomic_DNA"/>
</dbReference>
<dbReference type="OrthoDB" id="14196at2"/>
<dbReference type="STRING" id="1458275.AZ34_09655"/>
<evidence type="ECO:0000259" key="7">
    <source>
        <dbReference type="PROSITE" id="PS50198"/>
    </source>
</evidence>
<evidence type="ECO:0000256" key="1">
    <source>
        <dbReference type="ARBA" id="ARBA00000971"/>
    </source>
</evidence>
<dbReference type="InterPro" id="IPR000297">
    <property type="entry name" value="PPIase_PpiC"/>
</dbReference>
<evidence type="ECO:0000256" key="6">
    <source>
        <dbReference type="SAM" id="SignalP"/>
    </source>
</evidence>
<dbReference type="InterPro" id="IPR027304">
    <property type="entry name" value="Trigger_fact/SurA_dom_sf"/>
</dbReference>
<comment type="similarity">
    <text evidence="2">Belongs to the PpiC/parvulin rotamase family.</text>
</comment>
<evidence type="ECO:0000313" key="8">
    <source>
        <dbReference type="EMBL" id="EYC51320.1"/>
    </source>
</evidence>
<sequence length="266" mass="28996">MKKTLSATTTALSAALLLGALALPASVAQAQNLAVVNGKPIPTARVDALARQVLRGQPPTPEIMEELKQAVIDRELLAQEARRQGLAATPEYRAQIEFAQESLLIRELVTRFQETNPVTDADFQEGYQRFVAANGGKEYHARHILVATEAEALALLAQLKKGAKFDALAKQHSKDPGSAPRGGDLDWAPAQGYVPEFAAALQALGKGQTSEAPVQTQFGWHLIQVEDVRDIQLPSLDDLKPQLAQEIGQHKFEEFQKNLRAKAKIK</sequence>
<keyword evidence="6" id="KW-0732">Signal</keyword>
<keyword evidence="4 5" id="KW-0697">Rotamase</keyword>
<evidence type="ECO:0000256" key="2">
    <source>
        <dbReference type="ARBA" id="ARBA00007656"/>
    </source>
</evidence>
<dbReference type="Gene3D" id="1.10.8.1040">
    <property type="match status" value="1"/>
</dbReference>
<feature type="signal peptide" evidence="6">
    <location>
        <begin position="1"/>
        <end position="30"/>
    </location>
</feature>
<dbReference type="SUPFAM" id="SSF109998">
    <property type="entry name" value="Triger factor/SurA peptide-binding domain-like"/>
    <property type="match status" value="1"/>
</dbReference>
<dbReference type="Proteomes" id="UP000023268">
    <property type="component" value="Unassembled WGS sequence"/>
</dbReference>
<dbReference type="SUPFAM" id="SSF54534">
    <property type="entry name" value="FKBP-like"/>
    <property type="match status" value="1"/>
</dbReference>
<dbReference type="PANTHER" id="PTHR47245:SF2">
    <property type="entry name" value="PEPTIDYL-PROLYL CIS-TRANS ISOMERASE HP_0175-RELATED"/>
    <property type="match status" value="1"/>
</dbReference>
<comment type="caution">
    <text evidence="8">The sequence shown here is derived from an EMBL/GenBank/DDBJ whole genome shotgun (WGS) entry which is preliminary data.</text>
</comment>
<dbReference type="eggNOG" id="COG0760">
    <property type="taxonomic scope" value="Bacteria"/>
</dbReference>
<name>A0A016XHD3_9BURK</name>
<keyword evidence="5 8" id="KW-0413">Isomerase</keyword>